<evidence type="ECO:0000256" key="5">
    <source>
        <dbReference type="PROSITE-ProRule" id="PRU01161"/>
    </source>
</evidence>
<dbReference type="VEuPathDB" id="FungiDB:AMAG_04592"/>
<dbReference type="PANTHER" id="PTHR14226:SF66">
    <property type="entry name" value="TRIACYLGLYCEROL LIPASE PTL2"/>
    <property type="match status" value="1"/>
</dbReference>
<dbReference type="SUPFAM" id="SSF52151">
    <property type="entry name" value="FabD/lysophospholipase-like"/>
    <property type="match status" value="1"/>
</dbReference>
<name>A0A0L0S5U1_ALLM3</name>
<keyword evidence="3 5" id="KW-0442">Lipid degradation</keyword>
<evidence type="ECO:0000256" key="3">
    <source>
        <dbReference type="ARBA" id="ARBA00022963"/>
    </source>
</evidence>
<organism evidence="9 10">
    <name type="scientific">Allomyces macrogynus (strain ATCC 38327)</name>
    <name type="common">Allomyces javanicus var. macrogynus</name>
    <dbReference type="NCBI Taxonomy" id="578462"/>
    <lineage>
        <taxon>Eukaryota</taxon>
        <taxon>Fungi</taxon>
        <taxon>Fungi incertae sedis</taxon>
        <taxon>Blastocladiomycota</taxon>
        <taxon>Blastocladiomycetes</taxon>
        <taxon>Blastocladiales</taxon>
        <taxon>Blastocladiaceae</taxon>
        <taxon>Allomyces</taxon>
    </lineage>
</organism>
<feature type="domain" description="PNPLA" evidence="8">
    <location>
        <begin position="293"/>
        <end position="492"/>
    </location>
</feature>
<feature type="active site" description="Proton acceptor" evidence="5">
    <location>
        <position position="479"/>
    </location>
</feature>
<keyword evidence="10" id="KW-1185">Reference proteome</keyword>
<dbReference type="GO" id="GO:0006641">
    <property type="term" value="P:triglyceride metabolic process"/>
    <property type="evidence" value="ECO:0007669"/>
    <property type="project" value="UniProtKB-ARBA"/>
</dbReference>
<feature type="transmembrane region" description="Helical" evidence="7">
    <location>
        <begin position="113"/>
        <end position="136"/>
    </location>
</feature>
<evidence type="ECO:0000256" key="7">
    <source>
        <dbReference type="SAM" id="Phobius"/>
    </source>
</evidence>
<evidence type="ECO:0000259" key="8">
    <source>
        <dbReference type="PROSITE" id="PS51635"/>
    </source>
</evidence>
<dbReference type="AlphaFoldDB" id="A0A0L0S5U1"/>
<dbReference type="CDD" id="cd07232">
    <property type="entry name" value="Pat_PLPL"/>
    <property type="match status" value="1"/>
</dbReference>
<dbReference type="InterPro" id="IPR050301">
    <property type="entry name" value="NTE"/>
</dbReference>
<feature type="region of interest" description="Disordered" evidence="6">
    <location>
        <begin position="22"/>
        <end position="53"/>
    </location>
</feature>
<dbReference type="PROSITE" id="PS51635">
    <property type="entry name" value="PNPLA"/>
    <property type="match status" value="1"/>
</dbReference>
<dbReference type="OrthoDB" id="15478at2759"/>
<keyword evidence="2 5" id="KW-0378">Hydrolase</keyword>
<reference evidence="9 10" key="1">
    <citation type="submission" date="2009-11" db="EMBL/GenBank/DDBJ databases">
        <title>Annotation of Allomyces macrogynus ATCC 38327.</title>
        <authorList>
            <consortium name="The Broad Institute Genome Sequencing Platform"/>
            <person name="Russ C."/>
            <person name="Cuomo C."/>
            <person name="Burger G."/>
            <person name="Gray M.W."/>
            <person name="Holland P.W.H."/>
            <person name="King N."/>
            <person name="Lang F.B.F."/>
            <person name="Roger A.J."/>
            <person name="Ruiz-Trillo I."/>
            <person name="Young S.K."/>
            <person name="Zeng Q."/>
            <person name="Gargeya S."/>
            <person name="Fitzgerald M."/>
            <person name="Haas B."/>
            <person name="Abouelleil A."/>
            <person name="Alvarado L."/>
            <person name="Arachchi H.M."/>
            <person name="Berlin A."/>
            <person name="Chapman S.B."/>
            <person name="Gearin G."/>
            <person name="Goldberg J."/>
            <person name="Griggs A."/>
            <person name="Gujja S."/>
            <person name="Hansen M."/>
            <person name="Heiman D."/>
            <person name="Howarth C."/>
            <person name="Larimer J."/>
            <person name="Lui A."/>
            <person name="MacDonald P.J.P."/>
            <person name="McCowen C."/>
            <person name="Montmayeur A."/>
            <person name="Murphy C."/>
            <person name="Neiman D."/>
            <person name="Pearson M."/>
            <person name="Priest M."/>
            <person name="Roberts A."/>
            <person name="Saif S."/>
            <person name="Shea T."/>
            <person name="Sisk P."/>
            <person name="Stolte C."/>
            <person name="Sykes S."/>
            <person name="Wortman J."/>
            <person name="Nusbaum C."/>
            <person name="Birren B."/>
        </authorList>
    </citation>
    <scope>NUCLEOTIDE SEQUENCE [LARGE SCALE GENOMIC DNA]</scope>
    <source>
        <strain evidence="9 10">ATCC 38327</strain>
    </source>
</reference>
<proteinExistence type="inferred from homology"/>
<evidence type="ECO:0000256" key="4">
    <source>
        <dbReference type="ARBA" id="ARBA00023098"/>
    </source>
</evidence>
<dbReference type="InterPro" id="IPR016035">
    <property type="entry name" value="Acyl_Trfase/lysoPLipase"/>
</dbReference>
<dbReference type="Gene3D" id="3.40.1090.10">
    <property type="entry name" value="Cytosolic phospholipase A2 catalytic domain"/>
    <property type="match status" value="2"/>
</dbReference>
<dbReference type="OMA" id="PRTRFMD"/>
<dbReference type="Pfam" id="PF11815">
    <property type="entry name" value="DUF3336"/>
    <property type="match status" value="1"/>
</dbReference>
<evidence type="ECO:0000256" key="1">
    <source>
        <dbReference type="ARBA" id="ARBA00006104"/>
    </source>
</evidence>
<dbReference type="Proteomes" id="UP000054350">
    <property type="component" value="Unassembled WGS sequence"/>
</dbReference>
<keyword evidence="7" id="KW-0812">Transmembrane</keyword>
<evidence type="ECO:0000256" key="2">
    <source>
        <dbReference type="ARBA" id="ARBA00022801"/>
    </source>
</evidence>
<evidence type="ECO:0000313" key="10">
    <source>
        <dbReference type="Proteomes" id="UP000054350"/>
    </source>
</evidence>
<feature type="short sequence motif" description="GXSXG" evidence="5">
    <location>
        <begin position="324"/>
        <end position="328"/>
    </location>
</feature>
<dbReference type="GO" id="GO:0016042">
    <property type="term" value="P:lipid catabolic process"/>
    <property type="evidence" value="ECO:0007669"/>
    <property type="project" value="UniProtKB-UniRule"/>
</dbReference>
<dbReference type="InterPro" id="IPR021771">
    <property type="entry name" value="Triacylglycerol_lipase_N"/>
</dbReference>
<dbReference type="InterPro" id="IPR002641">
    <property type="entry name" value="PNPLA_dom"/>
</dbReference>
<dbReference type="eggNOG" id="KOG2214">
    <property type="taxonomic scope" value="Eukaryota"/>
</dbReference>
<keyword evidence="7" id="KW-0472">Membrane</keyword>
<dbReference type="Pfam" id="PF01734">
    <property type="entry name" value="Patatin"/>
    <property type="match status" value="1"/>
</dbReference>
<dbReference type="GO" id="GO:0004806">
    <property type="term" value="F:triacylglycerol lipase activity"/>
    <property type="evidence" value="ECO:0007669"/>
    <property type="project" value="InterPro"/>
</dbReference>
<accession>A0A0L0S5U1</accession>
<evidence type="ECO:0000256" key="6">
    <source>
        <dbReference type="SAM" id="MobiDB-lite"/>
    </source>
</evidence>
<dbReference type="PANTHER" id="PTHR14226">
    <property type="entry name" value="NEUROPATHY TARGET ESTERASE/SWISS CHEESE D.MELANOGASTER"/>
    <property type="match status" value="1"/>
</dbReference>
<keyword evidence="7" id="KW-1133">Transmembrane helix</keyword>
<comment type="caution">
    <text evidence="5">Lacks conserved residue(s) required for the propagation of feature annotation.</text>
</comment>
<dbReference type="STRING" id="578462.A0A0L0S5U1"/>
<sequence>MAPRTAISPTVPLASTTALQAGLDRRRTLTTGTISPDDMSGSASDDPTCHPLNDPPLVDVTDPILAQGDEAVEDWAAEYGDLYGSDSDDMAGTPPALRRAWMRNKPSGWGYTILRWPLLILIGLILAVELLLYTLVRYSVVIYEHVFFWRGERGALRSRLKAATTYTEWTDAATALEEHFGRTQWRHVAASPDYNYTLIASVVAQLRRYRADPAKLRDVLLESACKSDLGGVENVRLYSQSYVGTKRLVHEYIDETVDAIENLATGDAAPWATPRAKRTFFRQAAQLYGRSALCLSGGASCGYYHLGVIRALLDAKLLPRVITGTSAGSLIAAFVGTRTDAELDAQLNVDLWSKLTACDEPWTTRLHRLWREGHLFSRDRWQEKMQWVTHGDMTFAEAYAKTGRALNITVVAAGASAHAPPKLLNHLTSPNVVIWSAVLASSAVPGVIEPVQLMIKKRDDVSGKEAVLPFVGWGEYWQDGSLRIDIPTKSLHQLFNVNYVIVSQVNPHVSVFFFENRGGSGHPTAHRGGLGWRGGFLASTAEHVLKLELKKWLKVIRDLRLLPRMLNQDWSFLWLQKFDGNVTILPKATPYDIVHILDDPTEDRMRWYLLKGQRVTWSRLAMIRNRLRIEQTLERVRMQLATEARAARARARAQRLSLPFVDDATVVADDDAEDADASE</sequence>
<evidence type="ECO:0000313" key="9">
    <source>
        <dbReference type="EMBL" id="KNE57734.1"/>
    </source>
</evidence>
<comment type="similarity">
    <text evidence="1">Belongs to the PLPL family.</text>
</comment>
<keyword evidence="4 5" id="KW-0443">Lipid metabolism</keyword>
<reference evidence="10" key="2">
    <citation type="submission" date="2009-11" db="EMBL/GenBank/DDBJ databases">
        <title>The Genome Sequence of Allomyces macrogynus strain ATCC 38327.</title>
        <authorList>
            <consortium name="The Broad Institute Genome Sequencing Platform"/>
            <person name="Russ C."/>
            <person name="Cuomo C."/>
            <person name="Shea T."/>
            <person name="Young S.K."/>
            <person name="Zeng Q."/>
            <person name="Koehrsen M."/>
            <person name="Haas B."/>
            <person name="Borodovsky M."/>
            <person name="Guigo R."/>
            <person name="Alvarado L."/>
            <person name="Berlin A."/>
            <person name="Borenstein D."/>
            <person name="Chen Z."/>
            <person name="Engels R."/>
            <person name="Freedman E."/>
            <person name="Gellesch M."/>
            <person name="Goldberg J."/>
            <person name="Griggs A."/>
            <person name="Gujja S."/>
            <person name="Heiman D."/>
            <person name="Hepburn T."/>
            <person name="Howarth C."/>
            <person name="Jen D."/>
            <person name="Larson L."/>
            <person name="Lewis B."/>
            <person name="Mehta T."/>
            <person name="Park D."/>
            <person name="Pearson M."/>
            <person name="Roberts A."/>
            <person name="Saif S."/>
            <person name="Shenoy N."/>
            <person name="Sisk P."/>
            <person name="Stolte C."/>
            <person name="Sykes S."/>
            <person name="Walk T."/>
            <person name="White J."/>
            <person name="Yandava C."/>
            <person name="Burger G."/>
            <person name="Gray M.W."/>
            <person name="Holland P.W.H."/>
            <person name="King N."/>
            <person name="Lang F.B.F."/>
            <person name="Roger A.J."/>
            <person name="Ruiz-Trillo I."/>
            <person name="Lander E."/>
            <person name="Nusbaum C."/>
        </authorList>
    </citation>
    <scope>NUCLEOTIDE SEQUENCE [LARGE SCALE GENOMIC DNA]</scope>
    <source>
        <strain evidence="10">ATCC 38327</strain>
    </source>
</reference>
<feature type="active site" description="Nucleophile" evidence="5">
    <location>
        <position position="326"/>
    </location>
</feature>
<gene>
    <name evidence="9" type="ORF">AMAG_04592</name>
</gene>
<dbReference type="EMBL" id="GG745332">
    <property type="protein sequence ID" value="KNE57734.1"/>
    <property type="molecule type" value="Genomic_DNA"/>
</dbReference>
<protein>
    <recommendedName>
        <fullName evidence="8">PNPLA domain-containing protein</fullName>
    </recommendedName>
</protein>